<keyword evidence="6" id="KW-1185">Reference proteome</keyword>
<dbReference type="Pfam" id="PF24681">
    <property type="entry name" value="Kelch_KLHDC2_KLHL20_DRC7"/>
    <property type="match status" value="1"/>
</dbReference>
<evidence type="ECO:0000256" key="1">
    <source>
        <dbReference type="ARBA" id="ARBA00022441"/>
    </source>
</evidence>
<proteinExistence type="predicted"/>
<name>A0AAD7SV21_9TELE</name>
<dbReference type="AlphaFoldDB" id="A0AAD7SV21"/>
<comment type="caution">
    <text evidence="5">The sequence shown here is derived from an EMBL/GenBank/DDBJ whole genome shotgun (WGS) entry which is preliminary data.</text>
</comment>
<dbReference type="Proteomes" id="UP001221898">
    <property type="component" value="Unassembled WGS sequence"/>
</dbReference>
<accession>A0AAD7SV21</accession>
<dbReference type="SUPFAM" id="SSF117281">
    <property type="entry name" value="Kelch motif"/>
    <property type="match status" value="1"/>
</dbReference>
<dbReference type="InterPro" id="IPR052124">
    <property type="entry name" value="Rab9_kelch_effector"/>
</dbReference>
<evidence type="ECO:0000313" key="6">
    <source>
        <dbReference type="Proteomes" id="UP001221898"/>
    </source>
</evidence>
<keyword evidence="1" id="KW-0880">Kelch repeat</keyword>
<gene>
    <name evidence="5" type="ORF">AAFF_G00253730</name>
</gene>
<protein>
    <recommendedName>
        <fullName evidence="4">Rab9 effector protein with kelch motifs</fullName>
    </recommendedName>
</protein>
<dbReference type="PANTHER" id="PTHR46647:SF1">
    <property type="entry name" value="RAB9 EFFECTOR PROTEIN WITH KELCH MOTIFS"/>
    <property type="match status" value="1"/>
</dbReference>
<dbReference type="EMBL" id="JAINUG010000034">
    <property type="protein sequence ID" value="KAJ8408738.1"/>
    <property type="molecule type" value="Genomic_DNA"/>
</dbReference>
<dbReference type="InterPro" id="IPR015915">
    <property type="entry name" value="Kelch-typ_b-propeller"/>
</dbReference>
<evidence type="ECO:0000256" key="4">
    <source>
        <dbReference type="ARBA" id="ARBA00039295"/>
    </source>
</evidence>
<comment type="function">
    <text evidence="3">Rab9 effector required for endosome to trans-Golgi network (TGN) transport.</text>
</comment>
<dbReference type="PANTHER" id="PTHR46647">
    <property type="entry name" value="RAB9 EFFECTOR PROTEIN WITH KELCH MOTIFS"/>
    <property type="match status" value="1"/>
</dbReference>
<evidence type="ECO:0000256" key="3">
    <source>
        <dbReference type="ARBA" id="ARBA00037224"/>
    </source>
</evidence>
<keyword evidence="2" id="KW-0677">Repeat</keyword>
<reference evidence="5" key="1">
    <citation type="journal article" date="2023" name="Science">
        <title>Genome structures resolve the early diversification of teleost fishes.</title>
        <authorList>
            <person name="Parey E."/>
            <person name="Louis A."/>
            <person name="Montfort J."/>
            <person name="Bouchez O."/>
            <person name="Roques C."/>
            <person name="Iampietro C."/>
            <person name="Lluch J."/>
            <person name="Castinel A."/>
            <person name="Donnadieu C."/>
            <person name="Desvignes T."/>
            <person name="Floi Bucao C."/>
            <person name="Jouanno E."/>
            <person name="Wen M."/>
            <person name="Mejri S."/>
            <person name="Dirks R."/>
            <person name="Jansen H."/>
            <person name="Henkel C."/>
            <person name="Chen W.J."/>
            <person name="Zahm M."/>
            <person name="Cabau C."/>
            <person name="Klopp C."/>
            <person name="Thompson A.W."/>
            <person name="Robinson-Rechavi M."/>
            <person name="Braasch I."/>
            <person name="Lecointre G."/>
            <person name="Bobe J."/>
            <person name="Postlethwait J.H."/>
            <person name="Berthelot C."/>
            <person name="Roest Crollius H."/>
            <person name="Guiguen Y."/>
        </authorList>
    </citation>
    <scope>NUCLEOTIDE SEQUENCE</scope>
    <source>
        <strain evidence="5">NC1722</strain>
    </source>
</reference>
<dbReference type="Gene3D" id="2.120.10.80">
    <property type="entry name" value="Kelch-type beta propeller"/>
    <property type="match status" value="1"/>
</dbReference>
<evidence type="ECO:0000256" key="2">
    <source>
        <dbReference type="ARBA" id="ARBA00022737"/>
    </source>
</evidence>
<sequence length="174" mass="19222">MASVVVLASCADRHKWDIPEWAGLLARYEHCSFVPASSPHSLWVFGGSQRSGNRDCIQALHMTDRTYHTSSACVGDRLFVFSGGDMGASPVSDPQLHVFDPMSLTWQQPETQGRPPPARHGHMVAAVGSKLYIHEGLAGEKFHSDMYSLDTTTLRWERVRAKGDIPLAWPPTPP</sequence>
<organism evidence="5 6">
    <name type="scientific">Aldrovandia affinis</name>
    <dbReference type="NCBI Taxonomy" id="143900"/>
    <lineage>
        <taxon>Eukaryota</taxon>
        <taxon>Metazoa</taxon>
        <taxon>Chordata</taxon>
        <taxon>Craniata</taxon>
        <taxon>Vertebrata</taxon>
        <taxon>Euteleostomi</taxon>
        <taxon>Actinopterygii</taxon>
        <taxon>Neopterygii</taxon>
        <taxon>Teleostei</taxon>
        <taxon>Notacanthiformes</taxon>
        <taxon>Halosauridae</taxon>
        <taxon>Aldrovandia</taxon>
    </lineage>
</organism>
<evidence type="ECO:0000313" key="5">
    <source>
        <dbReference type="EMBL" id="KAJ8408738.1"/>
    </source>
</evidence>